<keyword evidence="6" id="KW-1185">Reference proteome</keyword>
<dbReference type="Gene3D" id="3.40.50.720">
    <property type="entry name" value="NAD(P)-binding Rossmann-like Domain"/>
    <property type="match status" value="1"/>
</dbReference>
<name>A0AAV0DK87_9ASTE</name>
<evidence type="ECO:0000256" key="4">
    <source>
        <dbReference type="RuleBase" id="RU000363"/>
    </source>
</evidence>
<comment type="similarity">
    <text evidence="1 4">Belongs to the short-chain dehydrogenases/reductases (SDR) family.</text>
</comment>
<dbReference type="PRINTS" id="PR00081">
    <property type="entry name" value="GDHRDH"/>
</dbReference>
<evidence type="ECO:0000313" key="6">
    <source>
        <dbReference type="Proteomes" id="UP001152523"/>
    </source>
</evidence>
<dbReference type="GO" id="GO:0016491">
    <property type="term" value="F:oxidoreductase activity"/>
    <property type="evidence" value="ECO:0007669"/>
    <property type="project" value="UniProtKB-KW"/>
</dbReference>
<dbReference type="PANTHER" id="PTHR43490">
    <property type="entry name" value="(+)-NEOMENTHOL DEHYDROGENASE"/>
    <property type="match status" value="1"/>
</dbReference>
<dbReference type="Pfam" id="PF00106">
    <property type="entry name" value="adh_short"/>
    <property type="match status" value="1"/>
</dbReference>
<dbReference type="InterPro" id="IPR036291">
    <property type="entry name" value="NAD(P)-bd_dom_sf"/>
</dbReference>
<dbReference type="EMBL" id="CAMAPF010000107">
    <property type="protein sequence ID" value="CAH9100138.1"/>
    <property type="molecule type" value="Genomic_DNA"/>
</dbReference>
<reference evidence="5" key="1">
    <citation type="submission" date="2022-07" db="EMBL/GenBank/DDBJ databases">
        <authorList>
            <person name="Macas J."/>
            <person name="Novak P."/>
            <person name="Neumann P."/>
        </authorList>
    </citation>
    <scope>NUCLEOTIDE SEQUENCE</scope>
</reference>
<dbReference type="InterPro" id="IPR002347">
    <property type="entry name" value="SDR_fam"/>
</dbReference>
<comment type="caution">
    <text evidence="5">The sequence shown here is derived from an EMBL/GenBank/DDBJ whole genome shotgun (WGS) entry which is preliminary data.</text>
</comment>
<evidence type="ECO:0000256" key="1">
    <source>
        <dbReference type="ARBA" id="ARBA00006484"/>
    </source>
</evidence>
<proteinExistence type="inferred from homology"/>
<evidence type="ECO:0000256" key="2">
    <source>
        <dbReference type="ARBA" id="ARBA00022857"/>
    </source>
</evidence>
<keyword evidence="3" id="KW-0560">Oxidoreductase</keyword>
<evidence type="ECO:0000313" key="5">
    <source>
        <dbReference type="EMBL" id="CAH9100138.1"/>
    </source>
</evidence>
<keyword evidence="2" id="KW-0521">NADP</keyword>
<evidence type="ECO:0000256" key="3">
    <source>
        <dbReference type="ARBA" id="ARBA00023002"/>
    </source>
</evidence>
<protein>
    <submittedName>
        <fullName evidence="5">Uncharacterized protein</fullName>
    </submittedName>
</protein>
<dbReference type="Proteomes" id="UP001152523">
    <property type="component" value="Unassembled WGS sequence"/>
</dbReference>
<dbReference type="SUPFAM" id="SSF51735">
    <property type="entry name" value="NAD(P)-binding Rossmann-fold domains"/>
    <property type="match status" value="1"/>
</dbReference>
<accession>A0AAV0DK87</accession>
<sequence>MNLQVCSSDRCKQGNRGGDSAEAGLLTARDENRGEEAVSLLHKQGLSNVVFHQLDVLDKHGVPRLENYLKAQYGRLDILLAGKAVDLIQGSIKTTYEKAKECLDTNYYGVKMVTEALLPLLQRSSQGARIVNISSLRSELRRIPNEQRRKLLGDIDNLTEETVDEILHNFLCDLKDGKLEANGWQMMLPAYSISKATLHAYTRLVAK</sequence>
<dbReference type="PANTHER" id="PTHR43490:SF73">
    <property type="entry name" value="OS07G0685800 PROTEIN"/>
    <property type="match status" value="1"/>
</dbReference>
<gene>
    <name evidence="5" type="ORF">CEPIT_LOCUS15205</name>
</gene>
<dbReference type="AlphaFoldDB" id="A0AAV0DK87"/>
<dbReference type="PRINTS" id="PR00080">
    <property type="entry name" value="SDRFAMILY"/>
</dbReference>
<feature type="non-terminal residue" evidence="5">
    <location>
        <position position="207"/>
    </location>
</feature>
<dbReference type="GO" id="GO:0016020">
    <property type="term" value="C:membrane"/>
    <property type="evidence" value="ECO:0007669"/>
    <property type="project" value="TreeGrafter"/>
</dbReference>
<organism evidence="5 6">
    <name type="scientific">Cuscuta epithymum</name>
    <dbReference type="NCBI Taxonomy" id="186058"/>
    <lineage>
        <taxon>Eukaryota</taxon>
        <taxon>Viridiplantae</taxon>
        <taxon>Streptophyta</taxon>
        <taxon>Embryophyta</taxon>
        <taxon>Tracheophyta</taxon>
        <taxon>Spermatophyta</taxon>
        <taxon>Magnoliopsida</taxon>
        <taxon>eudicotyledons</taxon>
        <taxon>Gunneridae</taxon>
        <taxon>Pentapetalae</taxon>
        <taxon>asterids</taxon>
        <taxon>lamiids</taxon>
        <taxon>Solanales</taxon>
        <taxon>Convolvulaceae</taxon>
        <taxon>Cuscuteae</taxon>
        <taxon>Cuscuta</taxon>
        <taxon>Cuscuta subgen. Cuscuta</taxon>
    </lineage>
</organism>